<reference evidence="3" key="1">
    <citation type="journal article" date="2016" name="Nat. Commun.">
        <title>The Gonium pectorale genome demonstrates co-option of cell cycle regulation during the evolution of multicellularity.</title>
        <authorList>
            <person name="Hanschen E.R."/>
            <person name="Marriage T.N."/>
            <person name="Ferris P.J."/>
            <person name="Hamaji T."/>
            <person name="Toyoda A."/>
            <person name="Fujiyama A."/>
            <person name="Neme R."/>
            <person name="Noguchi H."/>
            <person name="Minakuchi Y."/>
            <person name="Suzuki M."/>
            <person name="Kawai-Toyooka H."/>
            <person name="Smith D.R."/>
            <person name="Sparks H."/>
            <person name="Anderson J."/>
            <person name="Bakaric R."/>
            <person name="Luria V."/>
            <person name="Karger A."/>
            <person name="Kirschner M.W."/>
            <person name="Durand P.M."/>
            <person name="Michod R.E."/>
            <person name="Nozaki H."/>
            <person name="Olson B.J."/>
        </authorList>
    </citation>
    <scope>NUCLEOTIDE SEQUENCE [LARGE SCALE GENOMIC DNA]</scope>
    <source>
        <strain evidence="3">NIES-2863</strain>
    </source>
</reference>
<dbReference type="EMBL" id="LSYV01000095">
    <property type="protein sequence ID" value="KXZ43326.1"/>
    <property type="molecule type" value="Genomic_DNA"/>
</dbReference>
<accession>A0A150G0C5</accession>
<evidence type="ECO:0000313" key="2">
    <source>
        <dbReference type="EMBL" id="KXZ43326.1"/>
    </source>
</evidence>
<dbReference type="STRING" id="33097.A0A150G0C5"/>
<protein>
    <submittedName>
        <fullName evidence="2">Uncharacterized protein</fullName>
    </submittedName>
</protein>
<feature type="region of interest" description="Disordered" evidence="1">
    <location>
        <begin position="36"/>
        <end position="117"/>
    </location>
</feature>
<evidence type="ECO:0000313" key="3">
    <source>
        <dbReference type="Proteomes" id="UP000075714"/>
    </source>
</evidence>
<sequence length="332" mass="33323">MAWLGRRCLALGGEDGGVELWTTAATEALRVRSLAAGGHHGHHDSVTSLTSLRVPQPARAPESCAVLPAAAPPTGAAGGGPDGMRQPAAVPRLTPPSRARRGRRLPPAEARPLLPDLPDLSRPDVEAAAHSLILRVAEALYPCGGAATDAGSAGGTTGPGAGPDDDEWLAAHLLHDLEAIRAVEGDDAWRQPGERGAEQHGRGELQGQAQSVPPELRFVEAVWSGDFGGALALAADTEGMMGADVVALAAAGGRAAWEAASRLYASHMEATGCAAEAALALAAVGDRAGAAGVYQRAGMAWEAEQVLAGAGEEAAAGSGAGTDGASRLASGI</sequence>
<proteinExistence type="predicted"/>
<feature type="compositionally biased region" description="Basic and acidic residues" evidence="1">
    <location>
        <begin position="190"/>
        <end position="203"/>
    </location>
</feature>
<dbReference type="AlphaFoldDB" id="A0A150G0C5"/>
<keyword evidence="3" id="KW-1185">Reference proteome</keyword>
<organism evidence="2 3">
    <name type="scientific">Gonium pectorale</name>
    <name type="common">Green alga</name>
    <dbReference type="NCBI Taxonomy" id="33097"/>
    <lineage>
        <taxon>Eukaryota</taxon>
        <taxon>Viridiplantae</taxon>
        <taxon>Chlorophyta</taxon>
        <taxon>core chlorophytes</taxon>
        <taxon>Chlorophyceae</taxon>
        <taxon>CS clade</taxon>
        <taxon>Chlamydomonadales</taxon>
        <taxon>Volvocaceae</taxon>
        <taxon>Gonium</taxon>
    </lineage>
</organism>
<dbReference type="Proteomes" id="UP000075714">
    <property type="component" value="Unassembled WGS sequence"/>
</dbReference>
<evidence type="ECO:0000256" key="1">
    <source>
        <dbReference type="SAM" id="MobiDB-lite"/>
    </source>
</evidence>
<gene>
    <name evidence="2" type="ORF">GPECTOR_94g648</name>
</gene>
<feature type="compositionally biased region" description="Low complexity" evidence="1">
    <location>
        <begin position="105"/>
        <end position="117"/>
    </location>
</feature>
<comment type="caution">
    <text evidence="2">The sequence shown here is derived from an EMBL/GenBank/DDBJ whole genome shotgun (WGS) entry which is preliminary data.</text>
</comment>
<name>A0A150G0C5_GONPE</name>
<feature type="region of interest" description="Disordered" evidence="1">
    <location>
        <begin position="190"/>
        <end position="210"/>
    </location>
</feature>